<reference evidence="1" key="1">
    <citation type="submission" date="2023-04" db="EMBL/GenBank/DDBJ databases">
        <title>Ambrosiozyma monospora NBRC 10751.</title>
        <authorList>
            <person name="Ichikawa N."/>
            <person name="Sato H."/>
            <person name="Tonouchi N."/>
        </authorList>
    </citation>
    <scope>NUCLEOTIDE SEQUENCE</scope>
    <source>
        <strain evidence="1">NBRC 10751</strain>
    </source>
</reference>
<keyword evidence="2" id="KW-1185">Reference proteome</keyword>
<sequence length="643" mass="73643">MDSTLQEFLSSLPLELLFKIFQTVITINTSTSQLCSMIGTSSELDEAVYLLLKEAEVFITLPYTFRVGSLGSSMPDLDSDLKNLNSAISVNDPKFATLVEFMLQRNLRVKKTTINEFITVNPLTSTTDPTYLFLTQCTSYISIQFSLKLPLVFDIESFKTYFSNAQEFTFFGDNLFRSNLLQSIETMDSLRRVVIEDARLDLSLFGVDTCMPLIKWANTSLEDGQKKELVILTNWKSFTTPIAEMFLKLNQNTVRLSLKLVLREGYSSSAVNRMSNWIHDVQGFSLSHLGPICANEYPYLQSLRLDRSNFGDTFWLNTLKYLQTLKISTCTLSANVMSHLPTSLLSLSIQYCQFNFTTFTLPRSLVEFELTISPKTQLPGIANPKEMKHLRSVYLKYCLIDDDSGKLIQTFLDIIPRTISQLHLVYDTSFLPDTLQSCGLDHLNLTNFQLLTRFKFDDPQHGSNKLLYDFDFACLPRDLKRLIISAPISTFTNSAPQDLEVLHATLEYCEESLNQFWTHHLGKSSKLMLLSLKVNLPELLDLRGLKMDNLRSLRLEILDHYSIRDLRSVPSGKGWTTIKLGHVPSYLVKFLIKDSTKLFLSHKCRIEVDELPEFRSVIVDPPNRFQWIKDGQTFSNRSMLLRN</sequence>
<accession>A0ACB5T3W2</accession>
<dbReference type="EMBL" id="BSXS01003316">
    <property type="protein sequence ID" value="GME81037.1"/>
    <property type="molecule type" value="Genomic_DNA"/>
</dbReference>
<dbReference type="Proteomes" id="UP001165064">
    <property type="component" value="Unassembled WGS sequence"/>
</dbReference>
<organism evidence="1 2">
    <name type="scientific">Ambrosiozyma monospora</name>
    <name type="common">Yeast</name>
    <name type="synonym">Endomycopsis monosporus</name>
    <dbReference type="NCBI Taxonomy" id="43982"/>
    <lineage>
        <taxon>Eukaryota</taxon>
        <taxon>Fungi</taxon>
        <taxon>Dikarya</taxon>
        <taxon>Ascomycota</taxon>
        <taxon>Saccharomycotina</taxon>
        <taxon>Pichiomycetes</taxon>
        <taxon>Pichiales</taxon>
        <taxon>Pichiaceae</taxon>
        <taxon>Ambrosiozyma</taxon>
    </lineage>
</organism>
<proteinExistence type="predicted"/>
<comment type="caution">
    <text evidence="1">The sequence shown here is derived from an EMBL/GenBank/DDBJ whole genome shotgun (WGS) entry which is preliminary data.</text>
</comment>
<name>A0ACB5T3W2_AMBMO</name>
<gene>
    <name evidence="1" type="ORF">Amon02_000472600</name>
</gene>
<protein>
    <submittedName>
        <fullName evidence="1">Unnamed protein product</fullName>
    </submittedName>
</protein>
<evidence type="ECO:0000313" key="1">
    <source>
        <dbReference type="EMBL" id="GME81037.1"/>
    </source>
</evidence>
<evidence type="ECO:0000313" key="2">
    <source>
        <dbReference type="Proteomes" id="UP001165064"/>
    </source>
</evidence>